<evidence type="ECO:0000313" key="1">
    <source>
        <dbReference type="EMBL" id="VEL07639.1"/>
    </source>
</evidence>
<organism evidence="1 2">
    <name type="scientific">Protopolystoma xenopodis</name>
    <dbReference type="NCBI Taxonomy" id="117903"/>
    <lineage>
        <taxon>Eukaryota</taxon>
        <taxon>Metazoa</taxon>
        <taxon>Spiralia</taxon>
        <taxon>Lophotrochozoa</taxon>
        <taxon>Platyhelminthes</taxon>
        <taxon>Monogenea</taxon>
        <taxon>Polyopisthocotylea</taxon>
        <taxon>Polystomatidea</taxon>
        <taxon>Polystomatidae</taxon>
        <taxon>Protopolystoma</taxon>
    </lineage>
</organism>
<evidence type="ECO:0000313" key="2">
    <source>
        <dbReference type="Proteomes" id="UP000784294"/>
    </source>
</evidence>
<comment type="caution">
    <text evidence="1">The sequence shown here is derived from an EMBL/GenBank/DDBJ whole genome shotgun (WGS) entry which is preliminary data.</text>
</comment>
<keyword evidence="2" id="KW-1185">Reference proteome</keyword>
<gene>
    <name evidence="1" type="ORF">PXEA_LOCUS1079</name>
</gene>
<sequence length="100" mass="11717">MKLRLDQCRITLTYCIARGCHMRVDNTENHSSQVAVFRPVRVLFHRSNISCYSGYDLYDGIALLCRACKSIMRISQYSRPTGKRLLRFWPCRLDVHSIYA</sequence>
<accession>A0A448WBF0</accession>
<dbReference type="AlphaFoldDB" id="A0A448WBF0"/>
<name>A0A448WBF0_9PLAT</name>
<dbReference type="Proteomes" id="UP000784294">
    <property type="component" value="Unassembled WGS sequence"/>
</dbReference>
<proteinExistence type="predicted"/>
<reference evidence="1" key="1">
    <citation type="submission" date="2018-11" db="EMBL/GenBank/DDBJ databases">
        <authorList>
            <consortium name="Pathogen Informatics"/>
        </authorList>
    </citation>
    <scope>NUCLEOTIDE SEQUENCE</scope>
</reference>
<dbReference type="EMBL" id="CAAALY010002169">
    <property type="protein sequence ID" value="VEL07639.1"/>
    <property type="molecule type" value="Genomic_DNA"/>
</dbReference>
<protein>
    <submittedName>
        <fullName evidence="1">Uncharacterized protein</fullName>
    </submittedName>
</protein>